<evidence type="ECO:0000256" key="5">
    <source>
        <dbReference type="ARBA" id="ARBA00022692"/>
    </source>
</evidence>
<reference evidence="12" key="1">
    <citation type="submission" date="2009-01" db="EMBL/GenBank/DDBJ databases">
        <title>The Genome Sequence of Brucella pinnipedialis M292/94/1.</title>
        <authorList>
            <consortium name="The Broad Institute Genome Sequencing Platform"/>
            <person name="Ward D."/>
            <person name="Young S.K."/>
            <person name="Kodira C.D."/>
            <person name="Zeng Q."/>
            <person name="Koehrsen M."/>
            <person name="Alvarado L."/>
            <person name="Berlin A."/>
            <person name="Borenstein D."/>
            <person name="Chen Z."/>
            <person name="Engels R."/>
            <person name="Freedman E."/>
            <person name="Gellesch M."/>
            <person name="Goldberg J."/>
            <person name="Griggs A."/>
            <person name="Gujja S."/>
            <person name="Heiman D."/>
            <person name="Hepburn T."/>
            <person name="Howarth C."/>
            <person name="Jen D."/>
            <person name="Larson L."/>
            <person name="Lewis B."/>
            <person name="Mehta T."/>
            <person name="Park D."/>
            <person name="Pearson M."/>
            <person name="Roberts A."/>
            <person name="Saif S."/>
            <person name="Shea T."/>
            <person name="Shenoy N."/>
            <person name="Sisk P."/>
            <person name="Stolte C."/>
            <person name="Sykes S."/>
            <person name="Walk T."/>
            <person name="White J."/>
            <person name="Yandava C."/>
            <person name="Whatmore A.M."/>
            <person name="Perrett L.L."/>
            <person name="O'Callaghan D."/>
            <person name="Nusbaum C."/>
            <person name="Galagan J."/>
            <person name="Birren B."/>
        </authorList>
    </citation>
    <scope>NUCLEOTIDE SEQUENCE [LARGE SCALE GENOMIC DNA]</scope>
    <source>
        <strain evidence="12">M292/94/1</strain>
    </source>
</reference>
<keyword evidence="8 10" id="KW-1133">Transmembrane helix</keyword>
<dbReference type="InterPro" id="IPR050366">
    <property type="entry name" value="BP-dependent_transpt_permease"/>
</dbReference>
<dbReference type="InterPro" id="IPR000515">
    <property type="entry name" value="MetI-like"/>
</dbReference>
<dbReference type="GO" id="GO:0005886">
    <property type="term" value="C:plasma membrane"/>
    <property type="evidence" value="ECO:0007669"/>
    <property type="project" value="UniProtKB-SubCell"/>
</dbReference>
<keyword evidence="3 10" id="KW-0813">Transport</keyword>
<protein>
    <submittedName>
        <fullName evidence="12">Peptide/opine/nickel uptake family ABC transporter</fullName>
    </submittedName>
</protein>
<gene>
    <name evidence="12" type="ORF">BALG_01861</name>
</gene>
<dbReference type="Proteomes" id="UP000004659">
    <property type="component" value="Unassembled WGS sequence"/>
</dbReference>
<proteinExistence type="inferred from homology"/>
<evidence type="ECO:0000256" key="1">
    <source>
        <dbReference type="ARBA" id="ARBA00004429"/>
    </source>
</evidence>
<keyword evidence="9 10" id="KW-0472">Membrane</keyword>
<evidence type="ECO:0000256" key="3">
    <source>
        <dbReference type="ARBA" id="ARBA00022448"/>
    </source>
</evidence>
<evidence type="ECO:0000256" key="9">
    <source>
        <dbReference type="ARBA" id="ARBA00023136"/>
    </source>
</evidence>
<comment type="subcellular location">
    <subcellularLocation>
        <location evidence="1">Cell inner membrane</location>
        <topology evidence="1">Multi-pass membrane protein</topology>
    </subcellularLocation>
    <subcellularLocation>
        <location evidence="10">Cell membrane</location>
        <topology evidence="10">Multi-pass membrane protein</topology>
    </subcellularLocation>
</comment>
<dbReference type="HOGENOM" id="CLU_028518_1_1_5"/>
<evidence type="ECO:0000256" key="8">
    <source>
        <dbReference type="ARBA" id="ARBA00022989"/>
    </source>
</evidence>
<dbReference type="SUPFAM" id="SSF161098">
    <property type="entry name" value="MetI-like"/>
    <property type="match status" value="1"/>
</dbReference>
<feature type="transmembrane region" description="Helical" evidence="10">
    <location>
        <begin position="128"/>
        <end position="154"/>
    </location>
</feature>
<dbReference type="Pfam" id="PF00528">
    <property type="entry name" value="BPD_transp_1"/>
    <property type="match status" value="1"/>
</dbReference>
<evidence type="ECO:0000256" key="10">
    <source>
        <dbReference type="RuleBase" id="RU363032"/>
    </source>
</evidence>
<evidence type="ECO:0000256" key="2">
    <source>
        <dbReference type="ARBA" id="ARBA00009306"/>
    </source>
</evidence>
<dbReference type="PANTHER" id="PTHR43386:SF1">
    <property type="entry name" value="D,D-DIPEPTIDE TRANSPORT SYSTEM PERMEASE PROTEIN DDPC-RELATED"/>
    <property type="match status" value="1"/>
</dbReference>
<feature type="transmembrane region" description="Helical" evidence="10">
    <location>
        <begin position="83"/>
        <end position="108"/>
    </location>
</feature>
<evidence type="ECO:0000256" key="6">
    <source>
        <dbReference type="ARBA" id="ARBA00022856"/>
    </source>
</evidence>
<feature type="transmembrane region" description="Helical" evidence="10">
    <location>
        <begin position="208"/>
        <end position="226"/>
    </location>
</feature>
<dbReference type="GO" id="GO:0015833">
    <property type="term" value="P:peptide transport"/>
    <property type="evidence" value="ECO:0007669"/>
    <property type="project" value="UniProtKB-KW"/>
</dbReference>
<keyword evidence="7" id="KW-0653">Protein transport</keyword>
<evidence type="ECO:0000313" key="12">
    <source>
        <dbReference type="EMBL" id="EEZ28508.1"/>
    </source>
</evidence>
<feature type="transmembrane region" description="Helical" evidence="10">
    <location>
        <begin position="246"/>
        <end position="267"/>
    </location>
</feature>
<dbReference type="AlphaFoldDB" id="A0A0E1WUT9"/>
<dbReference type="Gene3D" id="1.10.3720.10">
    <property type="entry name" value="MetI-like"/>
    <property type="match status" value="1"/>
</dbReference>
<evidence type="ECO:0000259" key="11">
    <source>
        <dbReference type="PROSITE" id="PS50928"/>
    </source>
</evidence>
<dbReference type="RefSeq" id="WP_004682530.1">
    <property type="nucleotide sequence ID" value="NZ_EQ999534.1"/>
</dbReference>
<keyword evidence="5 10" id="KW-0812">Transmembrane</keyword>
<keyword evidence="4" id="KW-1003">Cell membrane</keyword>
<dbReference type="GeneID" id="55592716"/>
<sequence>MTAISLIKPWLPSHFRVLPALAIVFVIVLAICMTWPGAIAGQSPIKLNIIARLQPPSFEHLFGTDEAGRDIFARLIHGTRYSLGVALAVVLFAAVFGVIYGAIAGFVSPRIDTLMMRIVDVFMGFPSLIFALAVAAALGRGLGSVTLALSLMWWPGFARTVRAEVVRLKEFPHVEAARALGVKPVLIFIRHILPFVAGPVNIRITTDIGYALVAVTALSFLGLGAKSPTPEWGLLIRDARPYFGTAWWYLVFPGTAIMLCAAASSILGDSLTARRSK</sequence>
<name>A0A0E1WUT9_9HYPH</name>
<keyword evidence="6" id="KW-0571">Peptide transport</keyword>
<evidence type="ECO:0000256" key="4">
    <source>
        <dbReference type="ARBA" id="ARBA00022475"/>
    </source>
</evidence>
<dbReference type="PANTHER" id="PTHR43386">
    <property type="entry name" value="OLIGOPEPTIDE TRANSPORT SYSTEM PERMEASE PROTEIN APPC"/>
    <property type="match status" value="1"/>
</dbReference>
<organism evidence="12">
    <name type="scientific">Brucella pinnipedialis M292/94/1</name>
    <dbReference type="NCBI Taxonomy" id="520462"/>
    <lineage>
        <taxon>Bacteria</taxon>
        <taxon>Pseudomonadati</taxon>
        <taxon>Pseudomonadota</taxon>
        <taxon>Alphaproteobacteria</taxon>
        <taxon>Hyphomicrobiales</taxon>
        <taxon>Brucellaceae</taxon>
        <taxon>Brucella/Ochrobactrum group</taxon>
        <taxon>Brucella</taxon>
    </lineage>
</organism>
<dbReference type="CDD" id="cd06261">
    <property type="entry name" value="TM_PBP2"/>
    <property type="match status" value="1"/>
</dbReference>
<comment type="similarity">
    <text evidence="2 10">Belongs to the binding-protein-dependent transport system permease family.</text>
</comment>
<dbReference type="GO" id="GO:0055085">
    <property type="term" value="P:transmembrane transport"/>
    <property type="evidence" value="ECO:0007669"/>
    <property type="project" value="InterPro"/>
</dbReference>
<feature type="domain" description="ABC transmembrane type-1" evidence="11">
    <location>
        <begin position="79"/>
        <end position="268"/>
    </location>
</feature>
<dbReference type="PROSITE" id="PS50928">
    <property type="entry name" value="ABC_TM1"/>
    <property type="match status" value="1"/>
</dbReference>
<dbReference type="InterPro" id="IPR035906">
    <property type="entry name" value="MetI-like_sf"/>
</dbReference>
<evidence type="ECO:0000256" key="7">
    <source>
        <dbReference type="ARBA" id="ARBA00022927"/>
    </source>
</evidence>
<dbReference type="EMBL" id="EQ999534">
    <property type="protein sequence ID" value="EEZ28508.1"/>
    <property type="molecule type" value="Genomic_DNA"/>
</dbReference>
<accession>A0A0E1WUT9</accession>
<dbReference type="GO" id="GO:0015031">
    <property type="term" value="P:protein transport"/>
    <property type="evidence" value="ECO:0007669"/>
    <property type="project" value="UniProtKB-KW"/>
</dbReference>
<feature type="transmembrane region" description="Helical" evidence="10">
    <location>
        <begin position="20"/>
        <end position="40"/>
    </location>
</feature>